<feature type="transmembrane region" description="Helical" evidence="5">
    <location>
        <begin position="205"/>
        <end position="223"/>
    </location>
</feature>
<dbReference type="EMBL" id="PEYM01000136">
    <property type="protein sequence ID" value="PIS28358.1"/>
    <property type="molecule type" value="Genomic_DNA"/>
</dbReference>
<accession>A0A2H0XW24</accession>
<dbReference type="Pfam" id="PF04893">
    <property type="entry name" value="Yip1"/>
    <property type="match status" value="1"/>
</dbReference>
<evidence type="ECO:0000256" key="4">
    <source>
        <dbReference type="ARBA" id="ARBA00023136"/>
    </source>
</evidence>
<evidence type="ECO:0000313" key="7">
    <source>
        <dbReference type="EMBL" id="PIS28358.1"/>
    </source>
</evidence>
<keyword evidence="3 5" id="KW-1133">Transmembrane helix</keyword>
<dbReference type="AlphaFoldDB" id="A0A2H0XW24"/>
<feature type="domain" description="Yip1" evidence="6">
    <location>
        <begin position="18"/>
        <end position="220"/>
    </location>
</feature>
<sequence length="236" mass="26821">MEIQNPKSEVRNYFRTWWTIMLRPIFFYSRLKGDDWKSGALTFLILTAWILAFGASLIVFTVQYLPIGRTLVENISGVQFLIILPVLLTLAAVFFLITFLILGGLFTAAFFVMFYLAAFVLHWTYALLGGQGSFNQKVQNIFYSSAVMLLALFIFCLVILTKYTGLSFQLFRAGFNVVYYLLCLYVYGLWAISGRKNYGVSKWRAFVGAAVPLVILLIIGLLFDKIALSKLEAWVS</sequence>
<proteinExistence type="predicted"/>
<dbReference type="InterPro" id="IPR006977">
    <property type="entry name" value="Yip1_dom"/>
</dbReference>
<feature type="transmembrane region" description="Helical" evidence="5">
    <location>
        <begin position="108"/>
        <end position="128"/>
    </location>
</feature>
<evidence type="ECO:0000256" key="3">
    <source>
        <dbReference type="ARBA" id="ARBA00022989"/>
    </source>
</evidence>
<feature type="transmembrane region" description="Helical" evidence="5">
    <location>
        <begin position="173"/>
        <end position="193"/>
    </location>
</feature>
<reference evidence="7 8" key="1">
    <citation type="submission" date="2017-09" db="EMBL/GenBank/DDBJ databases">
        <title>Depth-based differentiation of microbial function through sediment-hosted aquifers and enrichment of novel symbionts in the deep terrestrial subsurface.</title>
        <authorList>
            <person name="Probst A.J."/>
            <person name="Ladd B."/>
            <person name="Jarett J.K."/>
            <person name="Geller-Mcgrath D.E."/>
            <person name="Sieber C.M."/>
            <person name="Emerson J.B."/>
            <person name="Anantharaman K."/>
            <person name="Thomas B.C."/>
            <person name="Malmstrom R."/>
            <person name="Stieglmeier M."/>
            <person name="Klingl A."/>
            <person name="Woyke T."/>
            <person name="Ryan C.M."/>
            <person name="Banfield J.F."/>
        </authorList>
    </citation>
    <scope>NUCLEOTIDE SEQUENCE [LARGE SCALE GENOMIC DNA]</scope>
    <source>
        <strain evidence="7">CG08_land_8_20_14_0_20_45_16</strain>
    </source>
</reference>
<keyword evidence="4 5" id="KW-0472">Membrane</keyword>
<comment type="caution">
    <text evidence="7">The sequence shown here is derived from an EMBL/GenBank/DDBJ whole genome shotgun (WGS) entry which is preliminary data.</text>
</comment>
<evidence type="ECO:0000256" key="2">
    <source>
        <dbReference type="ARBA" id="ARBA00022692"/>
    </source>
</evidence>
<dbReference type="GO" id="GO:0016020">
    <property type="term" value="C:membrane"/>
    <property type="evidence" value="ECO:0007669"/>
    <property type="project" value="UniProtKB-SubCell"/>
</dbReference>
<gene>
    <name evidence="7" type="ORF">COT42_08285</name>
</gene>
<feature type="transmembrane region" description="Helical" evidence="5">
    <location>
        <begin position="41"/>
        <end position="65"/>
    </location>
</feature>
<name>A0A2H0XW24_UNCSA</name>
<feature type="transmembrane region" description="Helical" evidence="5">
    <location>
        <begin position="77"/>
        <end position="102"/>
    </location>
</feature>
<feature type="transmembrane region" description="Helical" evidence="5">
    <location>
        <begin position="12"/>
        <end position="29"/>
    </location>
</feature>
<keyword evidence="2 5" id="KW-0812">Transmembrane</keyword>
<evidence type="ECO:0000259" key="6">
    <source>
        <dbReference type="Pfam" id="PF04893"/>
    </source>
</evidence>
<organism evidence="7 8">
    <name type="scientific">Candidatus Saganbacteria bacterium CG08_land_8_20_14_0_20_45_16</name>
    <dbReference type="NCBI Taxonomy" id="2014293"/>
    <lineage>
        <taxon>Bacteria</taxon>
        <taxon>Bacillati</taxon>
        <taxon>Saganbacteria</taxon>
    </lineage>
</organism>
<dbReference type="Proteomes" id="UP000231343">
    <property type="component" value="Unassembled WGS sequence"/>
</dbReference>
<evidence type="ECO:0000256" key="5">
    <source>
        <dbReference type="SAM" id="Phobius"/>
    </source>
</evidence>
<evidence type="ECO:0000256" key="1">
    <source>
        <dbReference type="ARBA" id="ARBA00004141"/>
    </source>
</evidence>
<evidence type="ECO:0000313" key="8">
    <source>
        <dbReference type="Proteomes" id="UP000231343"/>
    </source>
</evidence>
<feature type="transmembrane region" description="Helical" evidence="5">
    <location>
        <begin position="140"/>
        <end position="161"/>
    </location>
</feature>
<protein>
    <recommendedName>
        <fullName evidence="6">Yip1 domain-containing protein</fullName>
    </recommendedName>
</protein>
<comment type="subcellular location">
    <subcellularLocation>
        <location evidence="1">Membrane</location>
        <topology evidence="1">Multi-pass membrane protein</topology>
    </subcellularLocation>
</comment>